<gene>
    <name evidence="3" type="ORF">SAMN05421684_3434</name>
</gene>
<dbReference type="OrthoDB" id="3398893at2"/>
<feature type="transmembrane region" description="Helical" evidence="2">
    <location>
        <begin position="203"/>
        <end position="227"/>
    </location>
</feature>
<feature type="compositionally biased region" description="Basic and acidic residues" evidence="1">
    <location>
        <begin position="40"/>
        <end position="62"/>
    </location>
</feature>
<accession>A0A1H3R371</accession>
<evidence type="ECO:0000313" key="3">
    <source>
        <dbReference type="EMBL" id="SDZ20234.1"/>
    </source>
</evidence>
<dbReference type="AlphaFoldDB" id="A0A1H3R371"/>
<feature type="transmembrane region" description="Helical" evidence="2">
    <location>
        <begin position="172"/>
        <end position="191"/>
    </location>
</feature>
<protein>
    <recommendedName>
        <fullName evidence="5">Thrombospondin</fullName>
    </recommendedName>
</protein>
<keyword evidence="4" id="KW-1185">Reference proteome</keyword>
<name>A0A1H3R371_9ACTN</name>
<dbReference type="RefSeq" id="WP_090793001.1">
    <property type="nucleotide sequence ID" value="NZ_BOND01000008.1"/>
</dbReference>
<dbReference type="EMBL" id="FNQB01000002">
    <property type="protein sequence ID" value="SDZ20234.1"/>
    <property type="molecule type" value="Genomic_DNA"/>
</dbReference>
<evidence type="ECO:0000256" key="2">
    <source>
        <dbReference type="SAM" id="Phobius"/>
    </source>
</evidence>
<dbReference type="Proteomes" id="UP000199632">
    <property type="component" value="Unassembled WGS sequence"/>
</dbReference>
<feature type="compositionally biased region" description="Basic and acidic residues" evidence="1">
    <location>
        <begin position="8"/>
        <end position="33"/>
    </location>
</feature>
<evidence type="ECO:0008006" key="5">
    <source>
        <dbReference type="Google" id="ProtNLM"/>
    </source>
</evidence>
<keyword evidence="2" id="KW-0812">Transmembrane</keyword>
<feature type="region of interest" description="Disordered" evidence="1">
    <location>
        <begin position="1"/>
        <end position="144"/>
    </location>
</feature>
<keyword evidence="2" id="KW-1133">Transmembrane helix</keyword>
<dbReference type="STRING" id="137265.SAMN05421684_3434"/>
<organism evidence="3 4">
    <name type="scientific">Asanoa ishikariensis</name>
    <dbReference type="NCBI Taxonomy" id="137265"/>
    <lineage>
        <taxon>Bacteria</taxon>
        <taxon>Bacillati</taxon>
        <taxon>Actinomycetota</taxon>
        <taxon>Actinomycetes</taxon>
        <taxon>Micromonosporales</taxon>
        <taxon>Micromonosporaceae</taxon>
        <taxon>Asanoa</taxon>
    </lineage>
</organism>
<feature type="compositionally biased region" description="Basic and acidic residues" evidence="1">
    <location>
        <begin position="109"/>
        <end position="135"/>
    </location>
</feature>
<reference evidence="4" key="1">
    <citation type="submission" date="2016-10" db="EMBL/GenBank/DDBJ databases">
        <authorList>
            <person name="Varghese N."/>
            <person name="Submissions S."/>
        </authorList>
    </citation>
    <scope>NUCLEOTIDE SEQUENCE [LARGE SCALE GENOMIC DNA]</scope>
    <source>
        <strain evidence="4">DSM 44718</strain>
    </source>
</reference>
<keyword evidence="2" id="KW-0472">Membrane</keyword>
<evidence type="ECO:0000313" key="4">
    <source>
        <dbReference type="Proteomes" id="UP000199632"/>
    </source>
</evidence>
<sequence length="250" mass="26652">MVKIPSFTRREENAVVDENRAATDETVVRDRTTDSTVGAERVDRAERAERVDRAGRTDRAERPTLWGRWSDRDRGRVSDPATGRATPPAPPTPAVVPTSPAGPNAPTAAERRLAGTDLHDDTRPTEPVTETRPEPTAEVPAGPKPRTSVLATLSLVFAISGAFLVLSGALAGWGIAVGAIGFLMAVSAFAATRKRHVAGKLDAMLGLLIGGAAVVIGILAFTGAFAWPTTDADWVERLRGWLDSQFVDRI</sequence>
<feature type="transmembrane region" description="Helical" evidence="2">
    <location>
        <begin position="149"/>
        <end position="166"/>
    </location>
</feature>
<evidence type="ECO:0000256" key="1">
    <source>
        <dbReference type="SAM" id="MobiDB-lite"/>
    </source>
</evidence>
<proteinExistence type="predicted"/>